<evidence type="ECO:0000313" key="2">
    <source>
        <dbReference type="EMBL" id="TQV94529.1"/>
    </source>
</evidence>
<proteinExistence type="predicted"/>
<organism evidence="2 3">
    <name type="scientific">Cordyceps javanica</name>
    <dbReference type="NCBI Taxonomy" id="43265"/>
    <lineage>
        <taxon>Eukaryota</taxon>
        <taxon>Fungi</taxon>
        <taxon>Dikarya</taxon>
        <taxon>Ascomycota</taxon>
        <taxon>Pezizomycotina</taxon>
        <taxon>Sordariomycetes</taxon>
        <taxon>Hypocreomycetidae</taxon>
        <taxon>Hypocreales</taxon>
        <taxon>Cordycipitaceae</taxon>
        <taxon>Cordyceps</taxon>
    </lineage>
</organism>
<dbReference type="EMBL" id="SPUK01000009">
    <property type="protein sequence ID" value="TQV94529.1"/>
    <property type="molecule type" value="Genomic_DNA"/>
</dbReference>
<gene>
    <name evidence="2" type="ORF">IF1G_06540</name>
</gene>
<dbReference type="InterPro" id="IPR013898">
    <property type="entry name" value="Atg43"/>
</dbReference>
<dbReference type="STRING" id="43265.A0A545UYL5"/>
<feature type="compositionally biased region" description="Acidic residues" evidence="1">
    <location>
        <begin position="64"/>
        <end position="78"/>
    </location>
</feature>
<comment type="caution">
    <text evidence="2">The sequence shown here is derived from an EMBL/GenBank/DDBJ whole genome shotgun (WGS) entry which is preliminary data.</text>
</comment>
<evidence type="ECO:0008006" key="4">
    <source>
        <dbReference type="Google" id="ProtNLM"/>
    </source>
</evidence>
<dbReference type="OrthoDB" id="2430343at2759"/>
<dbReference type="AlphaFoldDB" id="A0A545UYL5"/>
<protein>
    <recommendedName>
        <fullName evidence="4">DUF1770 domain-containing protein</fullName>
    </recommendedName>
</protein>
<dbReference type="GO" id="GO:0000423">
    <property type="term" value="P:mitophagy"/>
    <property type="evidence" value="ECO:0007669"/>
    <property type="project" value="InterPro"/>
</dbReference>
<keyword evidence="3" id="KW-1185">Reference proteome</keyword>
<dbReference type="Pfam" id="PF08589">
    <property type="entry name" value="ATG43"/>
    <property type="match status" value="1"/>
</dbReference>
<feature type="region of interest" description="Disordered" evidence="1">
    <location>
        <begin position="1"/>
        <end position="40"/>
    </location>
</feature>
<feature type="region of interest" description="Disordered" evidence="1">
    <location>
        <begin position="59"/>
        <end position="80"/>
    </location>
</feature>
<evidence type="ECO:0000256" key="1">
    <source>
        <dbReference type="SAM" id="MobiDB-lite"/>
    </source>
</evidence>
<dbReference type="GO" id="GO:0140580">
    <property type="term" value="F:mitochondrion autophagosome adaptor activity"/>
    <property type="evidence" value="ECO:0007669"/>
    <property type="project" value="InterPro"/>
</dbReference>
<dbReference type="PANTHER" id="PTHR38699:SF1">
    <property type="entry name" value="MITOPHAGY RECEPTOR ATG43"/>
    <property type="match status" value="1"/>
</dbReference>
<dbReference type="Proteomes" id="UP000315783">
    <property type="component" value="Unassembled WGS sequence"/>
</dbReference>
<dbReference type="PANTHER" id="PTHR38699">
    <property type="entry name" value="CHROMOSOME 1, WHOLE GENOME SHOTGUN SEQUENCE"/>
    <property type="match status" value="1"/>
</dbReference>
<accession>A0A545UYL5</accession>
<evidence type="ECO:0000313" key="3">
    <source>
        <dbReference type="Proteomes" id="UP000315783"/>
    </source>
</evidence>
<name>A0A545UYL5_9HYPO</name>
<sequence>MASQDPFSAELPTEIASTLQAGHIRSNPDPALDMAPGTAADDKEILGDKYDYDALGSNAADQLDGIDDDDDDDDDDDIPYSVLKRPRRQRQALPPLPDLRFEQSYLKSIAAADTWWKIALITTRDQVIMPLAQGIIYNLLLCGWQEWNRNAKLHGNSVGARVRRWWYGVNNWTVPSNGQHRHFRR</sequence>
<reference evidence="2 3" key="1">
    <citation type="journal article" date="2019" name="Appl. Microbiol. Biotechnol.">
        <title>Genome sequence of Isaria javanica and comparative genome analysis insights into family S53 peptidase evolution in fungal entomopathogens.</title>
        <authorList>
            <person name="Lin R."/>
            <person name="Zhang X."/>
            <person name="Xin B."/>
            <person name="Zou M."/>
            <person name="Gao Y."/>
            <person name="Qin F."/>
            <person name="Hu Q."/>
            <person name="Xie B."/>
            <person name="Cheng X."/>
        </authorList>
    </citation>
    <scope>NUCLEOTIDE SEQUENCE [LARGE SCALE GENOMIC DNA]</scope>
    <source>
        <strain evidence="2 3">IJ1G</strain>
    </source>
</reference>